<proteinExistence type="predicted"/>
<name>A0AAD1ULU0_EUPCR</name>
<evidence type="ECO:0000313" key="2">
    <source>
        <dbReference type="Proteomes" id="UP001295684"/>
    </source>
</evidence>
<reference evidence="1" key="1">
    <citation type="submission" date="2023-07" db="EMBL/GenBank/DDBJ databases">
        <authorList>
            <consortium name="AG Swart"/>
            <person name="Singh M."/>
            <person name="Singh A."/>
            <person name="Seah K."/>
            <person name="Emmerich C."/>
        </authorList>
    </citation>
    <scope>NUCLEOTIDE SEQUENCE</scope>
    <source>
        <strain evidence="1">DP1</strain>
    </source>
</reference>
<dbReference type="Proteomes" id="UP001295684">
    <property type="component" value="Unassembled WGS sequence"/>
</dbReference>
<sequence length="249" mass="27682">MFGAKKMMFGSCVTMSTQRRYFKLPKRINSTSMSKIPIEKPKTSLIRSFGTNLAAEKPLRSTTISFTKECTQKFEYANAASRNHLVTGYPRLISSIFDKISEHFDIEPTEIEGARIKILCNPAESEASSDDIVSLAPKESRLLGTTLFLSSTKANATAQMIYCGENFEDDPSTADLSLNEISEIFSQTFALKASRTVIINACVAGRDRIDQIAMKHILGEDSPHCMYISVFGEPAKITESIYNFSDLIK</sequence>
<dbReference type="AlphaFoldDB" id="A0AAD1ULU0"/>
<gene>
    <name evidence="1" type="ORF">ECRASSUSDP1_LOCUS13123</name>
</gene>
<accession>A0AAD1ULU0</accession>
<comment type="caution">
    <text evidence="1">The sequence shown here is derived from an EMBL/GenBank/DDBJ whole genome shotgun (WGS) entry which is preliminary data.</text>
</comment>
<protein>
    <submittedName>
        <fullName evidence="1">Uncharacterized protein</fullName>
    </submittedName>
</protein>
<evidence type="ECO:0000313" key="1">
    <source>
        <dbReference type="EMBL" id="CAI2371798.1"/>
    </source>
</evidence>
<organism evidence="1 2">
    <name type="scientific">Euplotes crassus</name>
    <dbReference type="NCBI Taxonomy" id="5936"/>
    <lineage>
        <taxon>Eukaryota</taxon>
        <taxon>Sar</taxon>
        <taxon>Alveolata</taxon>
        <taxon>Ciliophora</taxon>
        <taxon>Intramacronucleata</taxon>
        <taxon>Spirotrichea</taxon>
        <taxon>Hypotrichia</taxon>
        <taxon>Euplotida</taxon>
        <taxon>Euplotidae</taxon>
        <taxon>Moneuplotes</taxon>
    </lineage>
</organism>
<dbReference type="EMBL" id="CAMPGE010013055">
    <property type="protein sequence ID" value="CAI2371798.1"/>
    <property type="molecule type" value="Genomic_DNA"/>
</dbReference>
<keyword evidence="2" id="KW-1185">Reference proteome</keyword>